<dbReference type="Proteomes" id="UP000887574">
    <property type="component" value="Unplaced"/>
</dbReference>
<dbReference type="InterPro" id="IPR048561">
    <property type="entry name" value="Dab_PTB"/>
</dbReference>
<dbReference type="Pfam" id="PF00640">
    <property type="entry name" value="PID"/>
    <property type="match status" value="1"/>
</dbReference>
<keyword evidence="2" id="KW-0217">Developmental protein</keyword>
<keyword evidence="4" id="KW-0597">Phosphoprotein</keyword>
<dbReference type="PANTHER" id="PTHR47695:SF3">
    <property type="entry name" value="PID DOMAIN-CONTAINING PROTEIN"/>
    <property type="match status" value="1"/>
</dbReference>
<evidence type="ECO:0000313" key="8">
    <source>
        <dbReference type="Proteomes" id="UP000887574"/>
    </source>
</evidence>
<reference evidence="9" key="1">
    <citation type="submission" date="2022-11" db="UniProtKB">
        <authorList>
            <consortium name="WormBaseParasite"/>
        </authorList>
    </citation>
    <scope>IDENTIFICATION</scope>
</reference>
<dbReference type="SMART" id="SM00462">
    <property type="entry name" value="PTB"/>
    <property type="match status" value="1"/>
</dbReference>
<dbReference type="InterPro" id="IPR011993">
    <property type="entry name" value="PH-like_dom_sf"/>
</dbReference>
<keyword evidence="3" id="KW-0963">Cytoplasm</keyword>
<proteinExistence type="predicted"/>
<keyword evidence="8" id="KW-1185">Reference proteome</keyword>
<evidence type="ECO:0000313" key="9">
    <source>
        <dbReference type="WBParaSite" id="jg5723.1"/>
    </source>
</evidence>
<dbReference type="SUPFAM" id="SSF50729">
    <property type="entry name" value="PH domain-like"/>
    <property type="match status" value="1"/>
</dbReference>
<feature type="region of interest" description="Disordered" evidence="6">
    <location>
        <begin position="201"/>
        <end position="220"/>
    </location>
</feature>
<evidence type="ECO:0000256" key="1">
    <source>
        <dbReference type="ARBA" id="ARBA00004496"/>
    </source>
</evidence>
<organism evidence="8 9">
    <name type="scientific">Ditylenchus dipsaci</name>
    <dbReference type="NCBI Taxonomy" id="166011"/>
    <lineage>
        <taxon>Eukaryota</taxon>
        <taxon>Metazoa</taxon>
        <taxon>Ecdysozoa</taxon>
        <taxon>Nematoda</taxon>
        <taxon>Chromadorea</taxon>
        <taxon>Rhabditida</taxon>
        <taxon>Tylenchina</taxon>
        <taxon>Tylenchomorpha</taxon>
        <taxon>Sphaerularioidea</taxon>
        <taxon>Anguinidae</taxon>
        <taxon>Anguininae</taxon>
        <taxon>Ditylenchus</taxon>
    </lineage>
</organism>
<evidence type="ECO:0000256" key="3">
    <source>
        <dbReference type="ARBA" id="ARBA00022490"/>
    </source>
</evidence>
<feature type="domain" description="PID" evidence="7">
    <location>
        <begin position="62"/>
        <end position="209"/>
    </location>
</feature>
<accession>A0A915EIH9</accession>
<dbReference type="GO" id="GO:0030154">
    <property type="term" value="P:cell differentiation"/>
    <property type="evidence" value="ECO:0007669"/>
    <property type="project" value="UniProtKB-KW"/>
</dbReference>
<protein>
    <submittedName>
        <fullName evidence="9">PID domain-containing protein</fullName>
    </submittedName>
</protein>
<dbReference type="GO" id="GO:0005737">
    <property type="term" value="C:cytoplasm"/>
    <property type="evidence" value="ECO:0007669"/>
    <property type="project" value="UniProtKB-SubCell"/>
</dbReference>
<evidence type="ECO:0000256" key="6">
    <source>
        <dbReference type="SAM" id="MobiDB-lite"/>
    </source>
</evidence>
<evidence type="ECO:0000256" key="2">
    <source>
        <dbReference type="ARBA" id="ARBA00022473"/>
    </source>
</evidence>
<name>A0A915EIH9_9BILA</name>
<dbReference type="PROSITE" id="PS01179">
    <property type="entry name" value="PID"/>
    <property type="match status" value="1"/>
</dbReference>
<dbReference type="CDD" id="cd01215">
    <property type="entry name" value="PTB_Dab"/>
    <property type="match status" value="1"/>
</dbReference>
<evidence type="ECO:0000259" key="7">
    <source>
        <dbReference type="PROSITE" id="PS01179"/>
    </source>
</evidence>
<evidence type="ECO:0000256" key="5">
    <source>
        <dbReference type="ARBA" id="ARBA00022782"/>
    </source>
</evidence>
<evidence type="ECO:0000256" key="4">
    <source>
        <dbReference type="ARBA" id="ARBA00022553"/>
    </source>
</evidence>
<dbReference type="WBParaSite" id="jg5723.1">
    <property type="protein sequence ID" value="jg5723.1"/>
    <property type="gene ID" value="jg5723"/>
</dbReference>
<dbReference type="Gene3D" id="2.30.29.30">
    <property type="entry name" value="Pleckstrin-homology domain (PH domain)/Phosphotyrosine-binding domain (PTB)"/>
    <property type="match status" value="1"/>
</dbReference>
<dbReference type="AlphaFoldDB" id="A0A915EIH9"/>
<keyword evidence="5" id="KW-0221">Differentiation</keyword>
<sequence length="555" mass="59500">MVAQQKIKDSSLDCVTEISALPTSAGKGNPGSPKSKLAKLKRSSTKAKASVNGANDPFRFQGNGVDFKGKMIGERDVAEARGDSMCAEAMRLAKASVKSAGSHKQRIILNISIEGLKIKDEKSGSVFHNFPVAKISFIARDTTDARAFGFIFGTSGDKYKFYGIKTAQTADHAVLSIRDMFQVVFEMKKKQIMEVKQKQEEQENMENFQRESTENGGSGCRIEDGVAVADLLDLESELQNLEQGFNQLQNIPSMPEDEGFLLSNGWHTNGASLTARQDPFGDSFNPNPVNIFAPVNPTLNAWPTPQNGHNIQPTSTVYSGTNPFSMLNQPQPAVPGVFATLAGSAVAPIQNGNGSHVVDPFDTQSAHRLINAINNTHSFGLPIQQQQHCVPTIPSAPPVVASLPMPVSMPTEVNWGVGSSATSLKENKAPNGTDFVAHFGSENGHSSGTEKQMWEEPKRVTTLEEAFSKLVDMNQLVSSSAAVTSAVRKNPFEHILNPPKMPLNALAGGSVPASNGYHHTTNGSCSAVNGHNGSSNGMGIRAGVSSDPFNDDFFN</sequence>
<dbReference type="PANTHER" id="PTHR47695">
    <property type="entry name" value="PID DOMAIN-CONTAINING PROTEIN"/>
    <property type="match status" value="1"/>
</dbReference>
<comment type="subcellular location">
    <subcellularLocation>
        <location evidence="1">Cytoplasm</location>
    </subcellularLocation>
</comment>
<dbReference type="InterPro" id="IPR006020">
    <property type="entry name" value="PTB/PI_dom"/>
</dbReference>